<sequence>MLRRLGLISAVGAAVLAVPTAAAAHPPPDSVFPADAAVPPAAAVSRAAAVPADAAAPAAAALPPAAVAPPAAAFPPDSAFQKVTLDDFPGEPIALAVLPDRRVLHTARTGEVRIHEPSTGRNVLAAKIPVYQHDEEGVQGIAIDPDFSRNKWVYVYYSPPLNTPADDPSTPTVNEGDAPSSGKPADFAPFKGVMRLSRFKLAGNTLRLATEQKIIEVGTDRGMCCHVGGKIDFDGHGNLFLSTGDDSNPFFSDGYAPIDERSDRNPVFDAQRSAGNTNDLRGKLLRIRPGRDGGYTVPRGNLFRPGTPQTRPEIYAMGLRNPFRFTVDPVSDAVYLADYSPDAQAANPVRGPAGQGRWMAITKPANYGWPYCVAPDQPYVDYDFATGVSGAPFDCAHPVNDSPHNTGLRSLPPVQKAQILYSYAPSTQFPELGTGGIGPMGGPSYRYDHRLRSAVKWPASFDGLPLFAEWTRDYVKAIHLGRDGVTRIDDVLPSLVFDNPMDLEFGPDGALYVLEYGDGYFAENPDAQLSRFDFVRGGHTPVPHAAATPTSGQAPLTVAFSSAGTADQDGGTLAYAWDFDADGTVDSTAANPTHTYTQNGNYRPVLKVTDNTGRSAAAEVILPVGTLAPVVSFVTPTAGQPFAFGDTVTYEVAVTDDAPVDCARVTVTYILGHDQHGHPLSTSSGCTGQITTFVDAGHAGADNLTAVFVASYTDTGNPPQTGTATVVLTPST</sequence>
<gene>
    <name evidence="4" type="ORF">ACFY35_15370</name>
</gene>
<keyword evidence="5" id="KW-1185">Reference proteome</keyword>
<proteinExistence type="predicted"/>
<dbReference type="EMBL" id="JBIAZU010000002">
    <property type="protein sequence ID" value="MFF5290824.1"/>
    <property type="molecule type" value="Genomic_DNA"/>
</dbReference>
<dbReference type="PANTHER" id="PTHR19328">
    <property type="entry name" value="HEDGEHOG-INTERACTING PROTEIN"/>
    <property type="match status" value="1"/>
</dbReference>
<dbReference type="Proteomes" id="UP001602245">
    <property type="component" value="Unassembled WGS sequence"/>
</dbReference>
<dbReference type="SUPFAM" id="SSF50952">
    <property type="entry name" value="Soluble quinoprotein glucose dehydrogenase"/>
    <property type="match status" value="1"/>
</dbReference>
<dbReference type="Gene3D" id="2.60.40.10">
    <property type="entry name" value="Immunoglobulins"/>
    <property type="match status" value="1"/>
</dbReference>
<keyword evidence="2" id="KW-0732">Signal</keyword>
<dbReference type="InterPro" id="IPR012938">
    <property type="entry name" value="Glc/Sorbosone_DH"/>
</dbReference>
<feature type="chain" id="PRO_5045537692" evidence="2">
    <location>
        <begin position="25"/>
        <end position="732"/>
    </location>
</feature>
<dbReference type="RefSeq" id="WP_020510183.1">
    <property type="nucleotide sequence ID" value="NZ_JBIAZU010000002.1"/>
</dbReference>
<name>A0ABW6WBY5_9ACTN</name>
<feature type="region of interest" description="Disordered" evidence="1">
    <location>
        <begin position="164"/>
        <end position="186"/>
    </location>
</feature>
<evidence type="ECO:0000313" key="5">
    <source>
        <dbReference type="Proteomes" id="UP001602245"/>
    </source>
</evidence>
<accession>A0ABW6WBY5</accession>
<feature type="domain" description="PKD" evidence="3">
    <location>
        <begin position="541"/>
        <end position="620"/>
    </location>
</feature>
<dbReference type="InterPro" id="IPR011042">
    <property type="entry name" value="6-blade_b-propeller_TolB-like"/>
</dbReference>
<dbReference type="CDD" id="cd00146">
    <property type="entry name" value="PKD"/>
    <property type="match status" value="1"/>
</dbReference>
<evidence type="ECO:0000256" key="2">
    <source>
        <dbReference type="SAM" id="SignalP"/>
    </source>
</evidence>
<dbReference type="InterPro" id="IPR011041">
    <property type="entry name" value="Quinoprot_gluc/sorb_DH_b-prop"/>
</dbReference>
<comment type="caution">
    <text evidence="4">The sequence shown here is derived from an EMBL/GenBank/DDBJ whole genome shotgun (WGS) entry which is preliminary data.</text>
</comment>
<reference evidence="4 5" key="1">
    <citation type="submission" date="2024-10" db="EMBL/GenBank/DDBJ databases">
        <title>The Natural Products Discovery Center: Release of the First 8490 Sequenced Strains for Exploring Actinobacteria Biosynthetic Diversity.</title>
        <authorList>
            <person name="Kalkreuter E."/>
            <person name="Kautsar S.A."/>
            <person name="Yang D."/>
            <person name="Bader C.D."/>
            <person name="Teijaro C.N."/>
            <person name="Fluegel L."/>
            <person name="Davis C.M."/>
            <person name="Simpson J.R."/>
            <person name="Lauterbach L."/>
            <person name="Steele A.D."/>
            <person name="Gui C."/>
            <person name="Meng S."/>
            <person name="Li G."/>
            <person name="Viehrig K."/>
            <person name="Ye F."/>
            <person name="Su P."/>
            <person name="Kiefer A.F."/>
            <person name="Nichols A."/>
            <person name="Cepeda A.J."/>
            <person name="Yan W."/>
            <person name="Fan B."/>
            <person name="Jiang Y."/>
            <person name="Adhikari A."/>
            <person name="Zheng C.-J."/>
            <person name="Schuster L."/>
            <person name="Cowan T.M."/>
            <person name="Smanski M.J."/>
            <person name="Chevrette M.G."/>
            <person name="De Carvalho L.P.S."/>
            <person name="Shen B."/>
        </authorList>
    </citation>
    <scope>NUCLEOTIDE SEQUENCE [LARGE SCALE GENOMIC DNA]</scope>
    <source>
        <strain evidence="4 5">NPDC000087</strain>
    </source>
</reference>
<dbReference type="Pfam" id="PF07995">
    <property type="entry name" value="GSDH"/>
    <property type="match status" value="1"/>
</dbReference>
<dbReference type="SUPFAM" id="SSF49299">
    <property type="entry name" value="PKD domain"/>
    <property type="match status" value="1"/>
</dbReference>
<evidence type="ECO:0000313" key="4">
    <source>
        <dbReference type="EMBL" id="MFF5290824.1"/>
    </source>
</evidence>
<dbReference type="InterPro" id="IPR013783">
    <property type="entry name" value="Ig-like_fold"/>
</dbReference>
<dbReference type="SMART" id="SM00089">
    <property type="entry name" value="PKD"/>
    <property type="match status" value="1"/>
</dbReference>
<dbReference type="InterPro" id="IPR022409">
    <property type="entry name" value="PKD/Chitinase_dom"/>
</dbReference>
<dbReference type="Pfam" id="PF18911">
    <property type="entry name" value="PKD_4"/>
    <property type="match status" value="1"/>
</dbReference>
<dbReference type="Gene3D" id="2.120.10.30">
    <property type="entry name" value="TolB, C-terminal domain"/>
    <property type="match status" value="1"/>
</dbReference>
<dbReference type="InterPro" id="IPR035986">
    <property type="entry name" value="PKD_dom_sf"/>
</dbReference>
<dbReference type="InterPro" id="IPR000601">
    <property type="entry name" value="PKD_dom"/>
</dbReference>
<feature type="signal peptide" evidence="2">
    <location>
        <begin position="1"/>
        <end position="24"/>
    </location>
</feature>
<dbReference type="PROSITE" id="PS50093">
    <property type="entry name" value="PKD"/>
    <property type="match status" value="1"/>
</dbReference>
<evidence type="ECO:0000259" key="3">
    <source>
        <dbReference type="PROSITE" id="PS50093"/>
    </source>
</evidence>
<evidence type="ECO:0000256" key="1">
    <source>
        <dbReference type="SAM" id="MobiDB-lite"/>
    </source>
</evidence>
<dbReference type="PANTHER" id="PTHR19328:SF75">
    <property type="entry name" value="ALDOSE SUGAR DEHYDROGENASE YLII"/>
    <property type="match status" value="1"/>
</dbReference>
<organism evidence="4 5">
    <name type="scientific">Paractinoplanes globisporus</name>
    <dbReference type="NCBI Taxonomy" id="113565"/>
    <lineage>
        <taxon>Bacteria</taxon>
        <taxon>Bacillati</taxon>
        <taxon>Actinomycetota</taxon>
        <taxon>Actinomycetes</taxon>
        <taxon>Micromonosporales</taxon>
        <taxon>Micromonosporaceae</taxon>
        <taxon>Paractinoplanes</taxon>
    </lineage>
</organism>
<protein>
    <submittedName>
        <fullName evidence="4">PQQ-dependent sugar dehydrogenase</fullName>
    </submittedName>
</protein>